<dbReference type="PhylomeDB" id="Q9N5P6"/>
<organism evidence="3 4">
    <name type="scientific">Caenorhabditis elegans</name>
    <dbReference type="NCBI Taxonomy" id="6239"/>
    <lineage>
        <taxon>Eukaryota</taxon>
        <taxon>Metazoa</taxon>
        <taxon>Ecdysozoa</taxon>
        <taxon>Nematoda</taxon>
        <taxon>Chromadorea</taxon>
        <taxon>Rhabditida</taxon>
        <taxon>Rhabditina</taxon>
        <taxon>Rhabditomorpha</taxon>
        <taxon>Rhabditoidea</taxon>
        <taxon>Rhabditidae</taxon>
        <taxon>Peloderinae</taxon>
        <taxon>Caenorhabditis</taxon>
    </lineage>
</organism>
<dbReference type="CTD" id="186640"/>
<evidence type="ECO:0000259" key="2">
    <source>
        <dbReference type="SMART" id="SM00225"/>
    </source>
</evidence>
<dbReference type="Pfam" id="PF00917">
    <property type="entry name" value="MATH"/>
    <property type="match status" value="1"/>
</dbReference>
<feature type="domain" description="BTB" evidence="2">
    <location>
        <begin position="250"/>
        <end position="333"/>
    </location>
</feature>
<dbReference type="EMBL" id="BX284602">
    <property type="protein sequence ID" value="CCD61292.1"/>
    <property type="molecule type" value="Genomic_DNA"/>
</dbReference>
<dbReference type="AGR" id="WB:WBGene00019132"/>
<dbReference type="PANTHER" id="PTHR22743:SF165">
    <property type="entry name" value="BTB AND MATH DOMAIN CONTAINING-RELATED"/>
    <property type="match status" value="1"/>
</dbReference>
<dbReference type="SMART" id="SM00225">
    <property type="entry name" value="BTB"/>
    <property type="match status" value="2"/>
</dbReference>
<feature type="domain" description="BTB" evidence="2">
    <location>
        <begin position="152"/>
        <end position="244"/>
    </location>
</feature>
<protein>
    <submittedName>
        <fullName evidence="3">BTB and MATH domain containing</fullName>
    </submittedName>
</protein>
<name>Q9N5P6_CAEEL</name>
<dbReference type="UCSC" id="F59H6.1">
    <property type="organism name" value="c. elegans"/>
</dbReference>
<dbReference type="InParanoid" id="Q9N5P6"/>
<evidence type="ECO:0000259" key="1">
    <source>
        <dbReference type="SMART" id="SM00061"/>
    </source>
</evidence>
<dbReference type="SMART" id="SM00061">
    <property type="entry name" value="MATH"/>
    <property type="match status" value="1"/>
</dbReference>
<dbReference type="FunCoup" id="Q9N5P6">
    <property type="interactions" value="4"/>
</dbReference>
<dbReference type="Gene3D" id="2.60.210.10">
    <property type="entry name" value="Apoptosis, Tumor Necrosis Factor Receptor Associated Protein 2, Chain A"/>
    <property type="match status" value="1"/>
</dbReference>
<dbReference type="SUPFAM" id="SSF54695">
    <property type="entry name" value="POZ domain"/>
    <property type="match status" value="2"/>
</dbReference>
<feature type="domain" description="MATH" evidence="1">
    <location>
        <begin position="13"/>
        <end position="114"/>
    </location>
</feature>
<evidence type="ECO:0000313" key="5">
    <source>
        <dbReference type="WormBase" id="F59H6.1"/>
    </source>
</evidence>
<dbReference type="RefSeq" id="NP_494160.4">
    <property type="nucleotide sequence ID" value="NM_061759.6"/>
</dbReference>
<dbReference type="GeneID" id="186640"/>
<dbReference type="PeptideAtlas" id="Q9N5P6"/>
<dbReference type="InterPro" id="IPR011333">
    <property type="entry name" value="SKP1/BTB/POZ_sf"/>
</dbReference>
<dbReference type="SUPFAM" id="SSF49599">
    <property type="entry name" value="TRAF domain-like"/>
    <property type="match status" value="1"/>
</dbReference>
<sequence>MLNGIHDYKKEFVLSHTFKNVSKMKIDKSLISPVKKHANFDWYLSINHNGDDLGMYIHCKQSKNDGVIWFIEAEIEMTLDGRFIKSTTKRGEFKFSTNAPFSHGFRKFISWNKCVYRIGDSFNAKVSVKIRKAIGNCKSVLRSFDKSNEIGLEVLIETYWAEYYVMREVLTTQSAYFMDLLKDPGISKVKLDGDDLTEFQNLLEVLHGMPAIDENTVVGILHLATDYKMPLPIQKCEEFLTNKSTKSTNRKLKIASEYRLDSLKVLATHTSYFKDRHVTLQNISAADFQNLLEVIYGESDVEDHTAHAILYLAHKLEMKLIVQKCVDFLLQISESTIHAVIHLACRLQIHRLHQKCANFLSEKSENFNDELTNYQLENLVNNCIEKIDSIDNIKAKLAAGWKDSILLADLLVISLEIY</sequence>
<dbReference type="Pfam" id="PF00651">
    <property type="entry name" value="BTB"/>
    <property type="match status" value="2"/>
</dbReference>
<accession>Q9N5P6</accession>
<dbReference type="AlphaFoldDB" id="Q9N5P6"/>
<dbReference type="InterPro" id="IPR052664">
    <property type="entry name" value="BTB-MATH_domain_protein"/>
</dbReference>
<reference evidence="3 4" key="1">
    <citation type="journal article" date="1998" name="Science">
        <title>Genome sequence of the nematode C. elegans: a platform for investigating biology.</title>
        <authorList>
            <consortium name="The C. elegans sequencing consortium"/>
            <person name="Sulson J.E."/>
            <person name="Waterston R."/>
        </authorList>
    </citation>
    <scope>NUCLEOTIDE SEQUENCE [LARGE SCALE GENOMIC DNA]</scope>
    <source>
        <strain evidence="3 4">Bristol N2</strain>
    </source>
</reference>
<dbReference type="SMR" id="Q9N5P6"/>
<dbReference type="InterPro" id="IPR000210">
    <property type="entry name" value="BTB/POZ_dom"/>
</dbReference>
<evidence type="ECO:0000313" key="4">
    <source>
        <dbReference type="Proteomes" id="UP000001940"/>
    </source>
</evidence>
<dbReference type="CDD" id="cd00121">
    <property type="entry name" value="MATH"/>
    <property type="match status" value="1"/>
</dbReference>
<gene>
    <name evidence="3 5" type="primary">bath-19</name>
    <name evidence="3" type="ORF">CELE_F59H6.1</name>
    <name evidence="5" type="ORF">F59H6.1</name>
</gene>
<dbReference type="HOGENOM" id="CLU_584271_0_0_1"/>
<evidence type="ECO:0000313" key="3">
    <source>
        <dbReference type="EMBL" id="CCD61292.1"/>
    </source>
</evidence>
<dbReference type="CDD" id="cd18186">
    <property type="entry name" value="BTB_POZ_ZBTB_KLHL-like"/>
    <property type="match status" value="1"/>
</dbReference>
<dbReference type="KEGG" id="cel:CELE_F59H6.1"/>
<keyword evidence="4" id="KW-1185">Reference proteome</keyword>
<dbReference type="PaxDb" id="6239-F59H6.1"/>
<proteinExistence type="predicted"/>
<dbReference type="InterPro" id="IPR002083">
    <property type="entry name" value="MATH/TRAF_dom"/>
</dbReference>
<dbReference type="PANTHER" id="PTHR22743">
    <property type="entry name" value="MEPRIN/TRAF-LIKE MATH FAMILY-C.ELEGANS"/>
    <property type="match status" value="1"/>
</dbReference>
<dbReference type="Proteomes" id="UP000001940">
    <property type="component" value="Chromosome II"/>
</dbReference>
<dbReference type="Bgee" id="WBGene00019132">
    <property type="expression patterns" value="Expressed in germ line (C elegans) and 2 other cell types or tissues"/>
</dbReference>
<dbReference type="InterPro" id="IPR008974">
    <property type="entry name" value="TRAF-like"/>
</dbReference>
<dbReference type="Gene3D" id="3.30.710.10">
    <property type="entry name" value="Potassium Channel Kv1.1, Chain A"/>
    <property type="match status" value="2"/>
</dbReference>
<dbReference type="WormBase" id="F59H6.1">
    <property type="protein sequence ID" value="CE40856"/>
    <property type="gene ID" value="WBGene00019132"/>
    <property type="gene designation" value="bath-19"/>
</dbReference>